<dbReference type="PANTHER" id="PTHR47723:SF24">
    <property type="entry name" value="RNASE H TYPE-1 DOMAIN-CONTAINING PROTEIN"/>
    <property type="match status" value="1"/>
</dbReference>
<dbReference type="Pfam" id="PF13456">
    <property type="entry name" value="RVT_3"/>
    <property type="match status" value="1"/>
</dbReference>
<dbReference type="SUPFAM" id="SSF53098">
    <property type="entry name" value="Ribonuclease H-like"/>
    <property type="match status" value="1"/>
</dbReference>
<evidence type="ECO:0000313" key="3">
    <source>
        <dbReference type="Proteomes" id="UP000324705"/>
    </source>
</evidence>
<dbReference type="PANTHER" id="PTHR47723">
    <property type="entry name" value="OS05G0353850 PROTEIN"/>
    <property type="match status" value="1"/>
</dbReference>
<keyword evidence="3" id="KW-1185">Reference proteome</keyword>
<dbReference type="EMBL" id="LT934112">
    <property type="protein sequence ID" value="VAH21106.1"/>
    <property type="molecule type" value="Genomic_DNA"/>
</dbReference>
<dbReference type="InterPro" id="IPR012337">
    <property type="entry name" value="RNaseH-like_sf"/>
</dbReference>
<dbReference type="GO" id="GO:0004523">
    <property type="term" value="F:RNA-DNA hybrid ribonuclease activity"/>
    <property type="evidence" value="ECO:0007669"/>
    <property type="project" value="InterPro"/>
</dbReference>
<feature type="domain" description="RNase H type-1" evidence="1">
    <location>
        <begin position="1"/>
        <end position="106"/>
    </location>
</feature>
<dbReference type="AlphaFoldDB" id="A0A9R0R5F1"/>
<dbReference type="Gene3D" id="3.30.420.10">
    <property type="entry name" value="Ribonuclease H-like superfamily/Ribonuclease H"/>
    <property type="match status" value="1"/>
</dbReference>
<organism evidence="2 3">
    <name type="scientific">Triticum turgidum subsp. durum</name>
    <name type="common">Durum wheat</name>
    <name type="synonym">Triticum durum</name>
    <dbReference type="NCBI Taxonomy" id="4567"/>
    <lineage>
        <taxon>Eukaryota</taxon>
        <taxon>Viridiplantae</taxon>
        <taxon>Streptophyta</taxon>
        <taxon>Embryophyta</taxon>
        <taxon>Tracheophyta</taxon>
        <taxon>Spermatophyta</taxon>
        <taxon>Magnoliopsida</taxon>
        <taxon>Liliopsida</taxon>
        <taxon>Poales</taxon>
        <taxon>Poaceae</taxon>
        <taxon>BOP clade</taxon>
        <taxon>Pooideae</taxon>
        <taxon>Triticodae</taxon>
        <taxon>Triticeae</taxon>
        <taxon>Triticinae</taxon>
        <taxon>Triticum</taxon>
    </lineage>
</organism>
<dbReference type="Gramene" id="TRITD1Bv1G184890.1">
    <property type="protein sequence ID" value="TRITD1Bv1G184890.1"/>
    <property type="gene ID" value="TRITD1Bv1G184890"/>
</dbReference>
<sequence>MLLRDHLANIIFSSCRQLFQCRDTLESELCAVMEGLSISIQRSDLPIHMEMDSLSAVNLVNGIGTDRSVYALLVAEIKHLMSLRRTCVTHIGRSQNVASDFLVKSARTEHRTVVWMDSGPPEVVDFCKEDCMMSHE</sequence>
<evidence type="ECO:0000259" key="1">
    <source>
        <dbReference type="Pfam" id="PF13456"/>
    </source>
</evidence>
<gene>
    <name evidence="2" type="ORF">TRITD_1Bv1G184890</name>
</gene>
<dbReference type="GO" id="GO:0003676">
    <property type="term" value="F:nucleic acid binding"/>
    <property type="evidence" value="ECO:0007669"/>
    <property type="project" value="InterPro"/>
</dbReference>
<dbReference type="Proteomes" id="UP000324705">
    <property type="component" value="Chromosome 1B"/>
</dbReference>
<dbReference type="InterPro" id="IPR002156">
    <property type="entry name" value="RNaseH_domain"/>
</dbReference>
<proteinExistence type="predicted"/>
<dbReference type="InterPro" id="IPR044730">
    <property type="entry name" value="RNase_H-like_dom_plant"/>
</dbReference>
<name>A0A9R0R5F1_TRITD</name>
<evidence type="ECO:0000313" key="2">
    <source>
        <dbReference type="EMBL" id="VAH21106.1"/>
    </source>
</evidence>
<dbReference type="InterPro" id="IPR053151">
    <property type="entry name" value="RNase_H-like"/>
</dbReference>
<dbReference type="CDD" id="cd06222">
    <property type="entry name" value="RNase_H_like"/>
    <property type="match status" value="1"/>
</dbReference>
<protein>
    <recommendedName>
        <fullName evidence="1">RNase H type-1 domain-containing protein</fullName>
    </recommendedName>
</protein>
<reference evidence="2 3" key="1">
    <citation type="submission" date="2017-09" db="EMBL/GenBank/DDBJ databases">
        <authorList>
            <consortium name="International Durum Wheat Genome Sequencing Consortium (IDWGSC)"/>
            <person name="Milanesi L."/>
        </authorList>
    </citation>
    <scope>NUCLEOTIDE SEQUENCE [LARGE SCALE GENOMIC DNA]</scope>
    <source>
        <strain evidence="3">cv. Svevo</strain>
    </source>
</reference>
<accession>A0A9R0R5F1</accession>
<dbReference type="InterPro" id="IPR036397">
    <property type="entry name" value="RNaseH_sf"/>
</dbReference>